<reference evidence="2" key="1">
    <citation type="submission" date="2020-06" db="EMBL/GenBank/DDBJ databases">
        <authorList>
            <consortium name="Plant Systems Biology data submission"/>
        </authorList>
    </citation>
    <scope>NUCLEOTIDE SEQUENCE</scope>
    <source>
        <strain evidence="2">D6</strain>
    </source>
</reference>
<evidence type="ECO:0000313" key="3">
    <source>
        <dbReference type="Proteomes" id="UP001153069"/>
    </source>
</evidence>
<name>A0A9N8DB35_9STRA</name>
<dbReference type="AlphaFoldDB" id="A0A9N8DB35"/>
<evidence type="ECO:0000313" key="2">
    <source>
        <dbReference type="EMBL" id="CAB9497240.1"/>
    </source>
</evidence>
<sequence>MTLEEEPQFTTIQRRRSLKGDSIRSLREHLEASLSSRSLQTLDDKNAETNKKERTEITKNASIEEPRVEEQRDENEKFADRHADQVRSRLLHQLGIQKQLAIQNATQNANASASNSEAWGPTTELPLNDAKTSWAKQPNHRQLQFHPTVTVHPIPSYKVYSKRIQRTIWTNAQELQEQVTRNALEFNYEQWDANKVLDEDNGLLFHDGEWIHPVHVEFTVPEGQPELSSEEELWILTCHRLGIQPAAFYHSLSTGPPPLSKQPHV</sequence>
<feature type="compositionally biased region" description="Basic and acidic residues" evidence="1">
    <location>
        <begin position="42"/>
        <end position="78"/>
    </location>
</feature>
<feature type="region of interest" description="Disordered" evidence="1">
    <location>
        <begin position="33"/>
        <end position="78"/>
    </location>
</feature>
<feature type="region of interest" description="Disordered" evidence="1">
    <location>
        <begin position="1"/>
        <end position="20"/>
    </location>
</feature>
<dbReference type="Proteomes" id="UP001153069">
    <property type="component" value="Unassembled WGS sequence"/>
</dbReference>
<evidence type="ECO:0000256" key="1">
    <source>
        <dbReference type="SAM" id="MobiDB-lite"/>
    </source>
</evidence>
<dbReference type="EMBL" id="CAICTM010000016">
    <property type="protein sequence ID" value="CAB9497240.1"/>
    <property type="molecule type" value="Genomic_DNA"/>
</dbReference>
<protein>
    <submittedName>
        <fullName evidence="2">Uncharacterized protein</fullName>
    </submittedName>
</protein>
<comment type="caution">
    <text evidence="2">The sequence shown here is derived from an EMBL/GenBank/DDBJ whole genome shotgun (WGS) entry which is preliminary data.</text>
</comment>
<gene>
    <name evidence="2" type="ORF">SEMRO_16_G011910.1</name>
</gene>
<keyword evidence="3" id="KW-1185">Reference proteome</keyword>
<organism evidence="2 3">
    <name type="scientific">Seminavis robusta</name>
    <dbReference type="NCBI Taxonomy" id="568900"/>
    <lineage>
        <taxon>Eukaryota</taxon>
        <taxon>Sar</taxon>
        <taxon>Stramenopiles</taxon>
        <taxon>Ochrophyta</taxon>
        <taxon>Bacillariophyta</taxon>
        <taxon>Bacillariophyceae</taxon>
        <taxon>Bacillariophycidae</taxon>
        <taxon>Naviculales</taxon>
        <taxon>Naviculaceae</taxon>
        <taxon>Seminavis</taxon>
    </lineage>
</organism>
<proteinExistence type="predicted"/>
<accession>A0A9N8DB35</accession>